<evidence type="ECO:0000259" key="2">
    <source>
        <dbReference type="Pfam" id="PF13649"/>
    </source>
</evidence>
<dbReference type="InterPro" id="IPR041698">
    <property type="entry name" value="Methyltransf_25"/>
</dbReference>
<reference evidence="4" key="1">
    <citation type="journal article" date="2019" name="Int. J. Syst. Evol. Microbiol.">
        <title>The Global Catalogue of Microorganisms (GCM) 10K type strain sequencing project: providing services to taxonomists for standard genome sequencing and annotation.</title>
        <authorList>
            <consortium name="The Broad Institute Genomics Platform"/>
            <consortium name="The Broad Institute Genome Sequencing Center for Infectious Disease"/>
            <person name="Wu L."/>
            <person name="Ma J."/>
        </authorList>
    </citation>
    <scope>NUCLEOTIDE SEQUENCE [LARGE SCALE GENOMIC DNA]</scope>
    <source>
        <strain evidence="4">JCM 17458</strain>
    </source>
</reference>
<evidence type="ECO:0000256" key="1">
    <source>
        <dbReference type="ARBA" id="ARBA00022679"/>
    </source>
</evidence>
<proteinExistence type="predicted"/>
<dbReference type="RefSeq" id="WP_236865745.1">
    <property type="nucleotide sequence ID" value="NZ_BAABAZ010000003.1"/>
</dbReference>
<dbReference type="SUPFAM" id="SSF53335">
    <property type="entry name" value="S-adenosyl-L-methionine-dependent methyltransferases"/>
    <property type="match status" value="1"/>
</dbReference>
<dbReference type="PANTHER" id="PTHR43861">
    <property type="entry name" value="TRANS-ACONITATE 2-METHYLTRANSFERASE-RELATED"/>
    <property type="match status" value="1"/>
</dbReference>
<dbReference type="GO" id="GO:0008168">
    <property type="term" value="F:methyltransferase activity"/>
    <property type="evidence" value="ECO:0007669"/>
    <property type="project" value="UniProtKB-KW"/>
</dbReference>
<dbReference type="EMBL" id="BAABAZ010000003">
    <property type="protein sequence ID" value="GAA4282609.1"/>
    <property type="molecule type" value="Genomic_DNA"/>
</dbReference>
<keyword evidence="4" id="KW-1185">Reference proteome</keyword>
<gene>
    <name evidence="3" type="ORF">GCM10022261_01400</name>
</gene>
<comment type="caution">
    <text evidence="3">The sequence shown here is derived from an EMBL/GenBank/DDBJ whole genome shotgun (WGS) entry which is preliminary data.</text>
</comment>
<name>A0ABP8EF60_9MICO</name>
<dbReference type="Proteomes" id="UP001501586">
    <property type="component" value="Unassembled WGS sequence"/>
</dbReference>
<dbReference type="GO" id="GO:0032259">
    <property type="term" value="P:methylation"/>
    <property type="evidence" value="ECO:0007669"/>
    <property type="project" value="UniProtKB-KW"/>
</dbReference>
<dbReference type="Pfam" id="PF13649">
    <property type="entry name" value="Methyltransf_25"/>
    <property type="match status" value="1"/>
</dbReference>
<protein>
    <submittedName>
        <fullName evidence="3">Class I SAM-dependent methyltransferase</fullName>
    </submittedName>
</protein>
<dbReference type="CDD" id="cd02440">
    <property type="entry name" value="AdoMet_MTases"/>
    <property type="match status" value="1"/>
</dbReference>
<evidence type="ECO:0000313" key="4">
    <source>
        <dbReference type="Proteomes" id="UP001501586"/>
    </source>
</evidence>
<accession>A0ABP8EF60</accession>
<dbReference type="Gene3D" id="3.40.50.150">
    <property type="entry name" value="Vaccinia Virus protein VP39"/>
    <property type="match status" value="1"/>
</dbReference>
<keyword evidence="1" id="KW-0808">Transferase</keyword>
<organism evidence="3 4">
    <name type="scientific">Brevibacterium daeguense</name>
    <dbReference type="NCBI Taxonomy" id="909936"/>
    <lineage>
        <taxon>Bacteria</taxon>
        <taxon>Bacillati</taxon>
        <taxon>Actinomycetota</taxon>
        <taxon>Actinomycetes</taxon>
        <taxon>Micrococcales</taxon>
        <taxon>Brevibacteriaceae</taxon>
        <taxon>Brevibacterium</taxon>
    </lineage>
</organism>
<evidence type="ECO:0000313" key="3">
    <source>
        <dbReference type="EMBL" id="GAA4282609.1"/>
    </source>
</evidence>
<feature type="domain" description="Methyltransferase" evidence="2">
    <location>
        <begin position="44"/>
        <end position="134"/>
    </location>
</feature>
<dbReference type="InterPro" id="IPR029063">
    <property type="entry name" value="SAM-dependent_MTases_sf"/>
</dbReference>
<keyword evidence="3" id="KW-0489">Methyltransferase</keyword>
<sequence length="194" mass="21125">MDEVVQAYRTNATRLAGVLGTEVSPQDPDRAVIEPWARTVSGPILDVGAGTGRWTGHLAALGHDVEGLEPVDRFVELARRAHPTVPFRHASLADLEGTDERWSGILAWYSLIHLRPDELPTALSTLRGVLNDGGSLLASFFSGPRIEAFQHPAATAYRWPMTSLVHALKGAGFEVTAQQWHPRRPHATVTARAS</sequence>